<reference evidence="4 5" key="1">
    <citation type="submission" date="2014-02" db="EMBL/GenBank/DDBJ databases">
        <title>Whole genome sequence of Sphingobium chlorophenolicum NBRC 16172.</title>
        <authorList>
            <person name="Gan H.M."/>
            <person name="Gan H.Y."/>
            <person name="Chew T.H."/>
            <person name="Savka M.A."/>
        </authorList>
    </citation>
    <scope>NUCLEOTIDE SEQUENCE [LARGE SCALE GENOMIC DNA]</scope>
    <source>
        <strain evidence="4 5">NBRC 16172</strain>
    </source>
</reference>
<evidence type="ECO:0000313" key="4">
    <source>
        <dbReference type="EMBL" id="KEQ52423.1"/>
    </source>
</evidence>
<evidence type="ECO:0000256" key="2">
    <source>
        <dbReference type="SAM" id="Phobius"/>
    </source>
</evidence>
<feature type="coiled-coil region" evidence="1">
    <location>
        <begin position="138"/>
        <end position="189"/>
    </location>
</feature>
<protein>
    <recommendedName>
        <fullName evidence="3">DUF4349 domain-containing protein</fullName>
    </recommendedName>
</protein>
<dbReference type="eggNOG" id="ENOG5030I1X">
    <property type="taxonomic scope" value="Bacteria"/>
</dbReference>
<dbReference type="PATRIC" id="fig|46429.4.peg.3302"/>
<sequence length="278" mass="30121">MRNSVIAMAVLLAACGEKPSEERSAEVMQEPAAPNVAVTRTPGVSLTYRYGFRLPPERVASVQEAHAAQCEALTAARCRITGMSYQVHRDRTINGSLVMKLAPDIARDFGKKGVATVSQRGGMLTDASIDSEESGAVIDAAKRDQQAIAEERARIEQQLNRSGLPTAERTQLQDRLAELSDRRQQAVAVRNDAQLKLANTPMTFDYASGQVDPSLNDGPLLGAMKDGWVNVVAGIAVLLMLAISLLPWMVAAAGLALAWLGIRRWLARRQRHDASPPE</sequence>
<keyword evidence="2" id="KW-0812">Transmembrane</keyword>
<feature type="domain" description="DUF4349" evidence="3">
    <location>
        <begin position="58"/>
        <end position="259"/>
    </location>
</feature>
<dbReference type="PROSITE" id="PS51257">
    <property type="entry name" value="PROKAR_LIPOPROTEIN"/>
    <property type="match status" value="1"/>
</dbReference>
<gene>
    <name evidence="4" type="ORF">BV95_03317</name>
</gene>
<accession>A0A081RB50</accession>
<comment type="caution">
    <text evidence="4">The sequence shown here is derived from an EMBL/GenBank/DDBJ whole genome shotgun (WGS) entry which is preliminary data.</text>
</comment>
<name>A0A081RB50_SPHCR</name>
<evidence type="ECO:0000259" key="3">
    <source>
        <dbReference type="Pfam" id="PF14257"/>
    </source>
</evidence>
<proteinExistence type="predicted"/>
<evidence type="ECO:0000313" key="5">
    <source>
        <dbReference type="Proteomes" id="UP000028411"/>
    </source>
</evidence>
<dbReference type="Pfam" id="PF14257">
    <property type="entry name" value="DUF4349"/>
    <property type="match status" value="1"/>
</dbReference>
<keyword evidence="2" id="KW-1133">Transmembrane helix</keyword>
<dbReference type="EMBL" id="JFHR01000043">
    <property type="protein sequence ID" value="KEQ52423.1"/>
    <property type="molecule type" value="Genomic_DNA"/>
</dbReference>
<evidence type="ECO:0000256" key="1">
    <source>
        <dbReference type="SAM" id="Coils"/>
    </source>
</evidence>
<keyword evidence="1" id="KW-0175">Coiled coil</keyword>
<feature type="transmembrane region" description="Helical" evidence="2">
    <location>
        <begin position="231"/>
        <end position="262"/>
    </location>
</feature>
<dbReference type="AlphaFoldDB" id="A0A081RB50"/>
<keyword evidence="2" id="KW-0472">Membrane</keyword>
<dbReference type="Proteomes" id="UP000028411">
    <property type="component" value="Unassembled WGS sequence"/>
</dbReference>
<dbReference type="InterPro" id="IPR025645">
    <property type="entry name" value="DUF4349"/>
</dbReference>
<organism evidence="4 5">
    <name type="scientific">Sphingobium chlorophenolicum</name>
    <dbReference type="NCBI Taxonomy" id="46429"/>
    <lineage>
        <taxon>Bacteria</taxon>
        <taxon>Pseudomonadati</taxon>
        <taxon>Pseudomonadota</taxon>
        <taxon>Alphaproteobacteria</taxon>
        <taxon>Sphingomonadales</taxon>
        <taxon>Sphingomonadaceae</taxon>
        <taxon>Sphingobium</taxon>
    </lineage>
</organism>